<reference evidence="3" key="1">
    <citation type="journal article" date="2014" name="Int. J. Syst. Evol. Microbiol.">
        <title>Complete genome sequence of Corynebacterium casei LMG S-19264T (=DSM 44701T), isolated from a smear-ripened cheese.</title>
        <authorList>
            <consortium name="US DOE Joint Genome Institute (JGI-PGF)"/>
            <person name="Walter F."/>
            <person name="Albersmeier A."/>
            <person name="Kalinowski J."/>
            <person name="Ruckert C."/>
        </authorList>
    </citation>
    <scope>NUCLEOTIDE SEQUENCE</scope>
    <source>
        <strain evidence="3">JCM 31740</strain>
    </source>
</reference>
<dbReference type="PANTHER" id="PTHR31616:SF13">
    <property type="entry name" value="GLUCAN 1,4-ALPHA-GLUCOSIDASE"/>
    <property type="match status" value="1"/>
</dbReference>
<dbReference type="Gene3D" id="2.70.98.10">
    <property type="match status" value="1"/>
</dbReference>
<dbReference type="InterPro" id="IPR012341">
    <property type="entry name" value="6hp_glycosidase-like_sf"/>
</dbReference>
<evidence type="ECO:0000313" key="4">
    <source>
        <dbReference type="Proteomes" id="UP000276741"/>
    </source>
</evidence>
<name>A0A348B0V1_9CREN</name>
<keyword evidence="4" id="KW-1185">Reference proteome</keyword>
<evidence type="ECO:0000313" key="2">
    <source>
        <dbReference type="EMBL" id="BBD71803.1"/>
    </source>
</evidence>
<dbReference type="EMBL" id="AP018553">
    <property type="protein sequence ID" value="BBD71803.1"/>
    <property type="molecule type" value="Genomic_DNA"/>
</dbReference>
<dbReference type="EMBL" id="BMQS01000014">
    <property type="protein sequence ID" value="GGT99291.1"/>
    <property type="molecule type" value="Genomic_DNA"/>
</dbReference>
<dbReference type="GO" id="GO:0030246">
    <property type="term" value="F:carbohydrate binding"/>
    <property type="evidence" value="ECO:0007669"/>
    <property type="project" value="InterPro"/>
</dbReference>
<dbReference type="Gene3D" id="1.50.10.10">
    <property type="match status" value="1"/>
</dbReference>
<accession>A0A348B0V1</accession>
<reference evidence="2" key="3">
    <citation type="journal article" date="2019" name="BMC Res. Notes">
        <title>Complete genome sequence of the Sulfodiicoccus acidiphilus strain HS-1T, the first crenarchaeon that lacks polB3, isolated from an acidic hot spring in Ohwaku-dani, Hakone, Japan.</title>
        <authorList>
            <person name="Sakai H.D."/>
            <person name="Kurosawa N."/>
        </authorList>
    </citation>
    <scope>NUCLEOTIDE SEQUENCE</scope>
    <source>
        <strain evidence="2">HS-1</strain>
    </source>
</reference>
<dbReference type="SUPFAM" id="SSF48208">
    <property type="entry name" value="Six-hairpin glycosidases"/>
    <property type="match status" value="1"/>
</dbReference>
<dbReference type="InterPro" id="IPR014718">
    <property type="entry name" value="GH-type_carb-bd"/>
</dbReference>
<evidence type="ECO:0000313" key="3">
    <source>
        <dbReference type="EMBL" id="GGT99291.1"/>
    </source>
</evidence>
<dbReference type="AlphaFoldDB" id="A0A348B0V1"/>
<proteinExistence type="predicted"/>
<dbReference type="Pfam" id="PF00723">
    <property type="entry name" value="Glyco_hydro_15"/>
    <property type="match status" value="2"/>
</dbReference>
<reference evidence="3" key="4">
    <citation type="submission" date="2020-09" db="EMBL/GenBank/DDBJ databases">
        <authorList>
            <person name="Sun Q."/>
            <person name="Ohkuma M."/>
        </authorList>
    </citation>
    <scope>NUCLEOTIDE SEQUENCE</scope>
    <source>
        <strain evidence="3">JCM 31740</strain>
    </source>
</reference>
<dbReference type="KEGG" id="sacd:HS1genome_0192"/>
<dbReference type="GO" id="GO:0005975">
    <property type="term" value="P:carbohydrate metabolic process"/>
    <property type="evidence" value="ECO:0007669"/>
    <property type="project" value="InterPro"/>
</dbReference>
<evidence type="ECO:0000259" key="1">
    <source>
        <dbReference type="Pfam" id="PF00723"/>
    </source>
</evidence>
<dbReference type="Proteomes" id="UP000276741">
    <property type="component" value="Chromosome"/>
</dbReference>
<dbReference type="GO" id="GO:0004553">
    <property type="term" value="F:hydrolase activity, hydrolyzing O-glycosyl compounds"/>
    <property type="evidence" value="ECO:0007669"/>
    <property type="project" value="TreeGrafter"/>
</dbReference>
<protein>
    <submittedName>
        <fullName evidence="2">Glucan 1,3-alpha-glucosidase</fullName>
    </submittedName>
</protein>
<dbReference type="Proteomes" id="UP000616143">
    <property type="component" value="Unassembled WGS sequence"/>
</dbReference>
<dbReference type="PANTHER" id="PTHR31616">
    <property type="entry name" value="TREHALASE"/>
    <property type="match status" value="1"/>
</dbReference>
<feature type="domain" description="GH15-like" evidence="1">
    <location>
        <begin position="261"/>
        <end position="539"/>
    </location>
</feature>
<feature type="domain" description="GH15-like" evidence="1">
    <location>
        <begin position="552"/>
        <end position="597"/>
    </location>
</feature>
<dbReference type="InterPro" id="IPR008928">
    <property type="entry name" value="6-hairpin_glycosidase_sf"/>
</dbReference>
<dbReference type="InterPro" id="IPR011613">
    <property type="entry name" value="GH15-like"/>
</dbReference>
<gene>
    <name evidence="3" type="ORF">GCM10007116_15850</name>
    <name evidence="2" type="ORF">HS1genome_0192</name>
</gene>
<sequence>MINLDSKGNIIDLYYPHVGMENQSNGRGVEFSIYVDGTVLRPDAFTSTTRYLNSSMIFETILNGKEVTVTFQDFVDPDEPIFYRIISINSEAKKEASIYFINKIALYGNDIGDTAFYEPKSKSIIHYKSKRYVAFKLIGQEDGGVSFTIGKGDAESDINDDKLEGYPIAQGRDVTSIIGYKMKLSPTKPSKAYYAIGFGRNLDDVRNLVSKVDRTNIEASFARTYLLWSNWLRLCRIVEVPEELKELLSVSLFVIRSHLGNNGSLIASSDYSFVKLYGDGYFYCWPRDAAYAAHALDIAGYGDLALRIYRFLASLPTQGGALYHKYNSDGTLASSWHPWYMGSREILPIQEDETALTVWALATHFDLYRDLDDVTELYKSFVRPAMKFMISYTEDGLPKPSFDLWEERYGIHLFTVATVYGALTAGSELAESVGDRGLAVDARDVAKQMKERVKSRMTAEDRLVRRLDEAGNKDLTVDSSLYASFFFGLFSPREPLVVNTMEVVEEKLKVGGGIIRYENDLYQRRKQAPNPWIITTLWLSEHKSALGDKDGAMSYIKWAANHRTPSYMLPEQVDPETGESVSVTPLVWSHAELIIALKSLL</sequence>
<reference evidence="4" key="2">
    <citation type="submission" date="2018-04" db="EMBL/GenBank/DDBJ databases">
        <title>Complete genome sequence of Sulfodiicoccus acidiphilus strain HS-1.</title>
        <authorList>
            <person name="Sakai H.D."/>
            <person name="Kurosawa N."/>
        </authorList>
    </citation>
    <scope>NUCLEOTIDE SEQUENCE [LARGE SCALE GENOMIC DNA]</scope>
    <source>
        <strain evidence="4">HS-1</strain>
    </source>
</reference>
<organism evidence="2 4">
    <name type="scientific">Sulfodiicoccus acidiphilus</name>
    <dbReference type="NCBI Taxonomy" id="1670455"/>
    <lineage>
        <taxon>Archaea</taxon>
        <taxon>Thermoproteota</taxon>
        <taxon>Thermoprotei</taxon>
        <taxon>Sulfolobales</taxon>
        <taxon>Sulfolobaceae</taxon>
        <taxon>Sulfodiicoccus</taxon>
    </lineage>
</organism>